<evidence type="ECO:0000313" key="1">
    <source>
        <dbReference type="EMBL" id="PCS23989.1"/>
    </source>
</evidence>
<accession>A0A2A5T702</accession>
<keyword evidence="2" id="KW-1185">Reference proteome</keyword>
<reference evidence="2" key="1">
    <citation type="submission" date="2017-04" db="EMBL/GenBank/DDBJ databases">
        <title>Genome evolution of the luminous symbionts of deep sea anglerfish.</title>
        <authorList>
            <person name="Hendry T.A."/>
        </authorList>
    </citation>
    <scope>NUCLEOTIDE SEQUENCE [LARGE SCALE GENOMIC DNA]</scope>
    <source>
        <plasmid evidence="2">pmj1</plasmid>
    </source>
</reference>
<sequence length="162" mass="16977">MIKATTLSLLSIIVFTGCQATGEKHRSSSYVLGDINKRQEAKTINIISITEAKVEIDNKEARKNMALVGGLIGSVAGSFIGHNQGETLTGGALGGIAGATSGLLPSKSVLVDAVTITYSEHNKIYTSTQIGLACEFKPGVALVVSTRTNETRVQPNANCKNN</sequence>
<keyword evidence="1" id="KW-0614">Plasmid</keyword>
<dbReference type="Proteomes" id="UP000219020">
    <property type="component" value="Plasmid pMJ1"/>
</dbReference>
<dbReference type="PROSITE" id="PS51257">
    <property type="entry name" value="PROKAR_LIPOPROTEIN"/>
    <property type="match status" value="1"/>
</dbReference>
<organism evidence="1 2">
    <name type="scientific">Candidatus Enterovibrio escicola</name>
    <dbReference type="NCBI Taxonomy" id="1927127"/>
    <lineage>
        <taxon>Bacteria</taxon>
        <taxon>Pseudomonadati</taxon>
        <taxon>Pseudomonadota</taxon>
        <taxon>Gammaproteobacteria</taxon>
        <taxon>Vibrionales</taxon>
        <taxon>Vibrionaceae</taxon>
        <taxon>Enterovibrio</taxon>
    </lineage>
</organism>
<dbReference type="GeneID" id="66950633"/>
<keyword evidence="1" id="KW-0449">Lipoprotein</keyword>
<protein>
    <submittedName>
        <fullName evidence="1">Putative outer membrane lipoprotein</fullName>
    </submittedName>
</protein>
<comment type="caution">
    <text evidence="1">The sequence shown here is derived from an EMBL/GenBank/DDBJ whole genome shotgun (WGS) entry which is preliminary data.</text>
</comment>
<evidence type="ECO:0000313" key="2">
    <source>
        <dbReference type="Proteomes" id="UP000219020"/>
    </source>
</evidence>
<gene>
    <name evidence="1" type="ORF">BTN49_0355</name>
</gene>
<dbReference type="EMBL" id="NBYY01000008">
    <property type="protein sequence ID" value="PCS23989.1"/>
    <property type="molecule type" value="Genomic_DNA"/>
</dbReference>
<name>A0A2A5T702_9GAMM</name>
<dbReference type="OrthoDB" id="7272387at2"/>
<geneLocation type="plasmid" evidence="2">
    <name>pmj1</name>
</geneLocation>
<proteinExistence type="predicted"/>
<dbReference type="AlphaFoldDB" id="A0A2A5T702"/>
<dbReference type="RefSeq" id="WP_097355519.1">
    <property type="nucleotide sequence ID" value="NZ_CAWNJE010000001.1"/>
</dbReference>